<feature type="region of interest" description="Disordered" evidence="5">
    <location>
        <begin position="1"/>
        <end position="35"/>
    </location>
</feature>
<comment type="similarity">
    <text evidence="4">Belongs to the copper transporter (Ctr) (TC 1.A.56) family. SLC31A subfamily.</text>
</comment>
<feature type="compositionally biased region" description="Basic and acidic residues" evidence="5">
    <location>
        <begin position="13"/>
        <end position="35"/>
    </location>
</feature>
<dbReference type="GO" id="GO:0005375">
    <property type="term" value="F:copper ion transmembrane transporter activity"/>
    <property type="evidence" value="ECO:0007669"/>
    <property type="project" value="UniProtKB-UniRule"/>
</dbReference>
<proteinExistence type="inferred from homology"/>
<feature type="transmembrane region" description="Helical" evidence="4">
    <location>
        <begin position="129"/>
        <end position="147"/>
    </location>
</feature>
<reference evidence="6" key="2">
    <citation type="submission" date="2020-11" db="EMBL/GenBank/DDBJ databases">
        <authorList>
            <person name="McCartney M.A."/>
            <person name="Auch B."/>
            <person name="Kono T."/>
            <person name="Mallez S."/>
            <person name="Becker A."/>
            <person name="Gohl D.M."/>
            <person name="Silverstein K.A.T."/>
            <person name="Koren S."/>
            <person name="Bechman K.B."/>
            <person name="Herman A."/>
            <person name="Abrahante J.E."/>
            <person name="Garbe J."/>
        </authorList>
    </citation>
    <scope>NUCLEOTIDE SEQUENCE</scope>
    <source>
        <strain evidence="6">Duluth1</strain>
        <tissue evidence="6">Whole animal</tissue>
    </source>
</reference>
<dbReference type="Pfam" id="PF04145">
    <property type="entry name" value="Ctr"/>
    <property type="match status" value="2"/>
</dbReference>
<comment type="subcellular location">
    <subcellularLocation>
        <location evidence="4">Membrane</location>
        <topology evidence="4">Multi-pass membrane protein</topology>
    </subcellularLocation>
</comment>
<evidence type="ECO:0000256" key="5">
    <source>
        <dbReference type="SAM" id="MobiDB-lite"/>
    </source>
</evidence>
<dbReference type="OrthoDB" id="161814at2759"/>
<evidence type="ECO:0000313" key="7">
    <source>
        <dbReference type="Proteomes" id="UP000828390"/>
    </source>
</evidence>
<dbReference type="AlphaFoldDB" id="A0A9D3YC85"/>
<dbReference type="EMBL" id="JAIWYP010000016">
    <property type="protein sequence ID" value="KAH3695775.1"/>
    <property type="molecule type" value="Genomic_DNA"/>
</dbReference>
<keyword evidence="4" id="KW-0406">Ion transport</keyword>
<dbReference type="PANTHER" id="PTHR12483">
    <property type="entry name" value="SOLUTE CARRIER FAMILY 31 COPPER TRANSPORTERS"/>
    <property type="match status" value="1"/>
</dbReference>
<gene>
    <name evidence="6" type="ORF">DPMN_083234</name>
</gene>
<feature type="transmembrane region" description="Helical" evidence="4">
    <location>
        <begin position="153"/>
        <end position="174"/>
    </location>
</feature>
<reference evidence="6" key="1">
    <citation type="journal article" date="2019" name="bioRxiv">
        <title>The Genome of the Zebra Mussel, Dreissena polymorpha: A Resource for Invasive Species Research.</title>
        <authorList>
            <person name="McCartney M.A."/>
            <person name="Auch B."/>
            <person name="Kono T."/>
            <person name="Mallez S."/>
            <person name="Zhang Y."/>
            <person name="Obille A."/>
            <person name="Becker A."/>
            <person name="Abrahante J.E."/>
            <person name="Garbe J."/>
            <person name="Badalamenti J.P."/>
            <person name="Herman A."/>
            <person name="Mangelson H."/>
            <person name="Liachko I."/>
            <person name="Sullivan S."/>
            <person name="Sone E.D."/>
            <person name="Koren S."/>
            <person name="Silverstein K.A.T."/>
            <person name="Beckman K.B."/>
            <person name="Gohl D.M."/>
        </authorList>
    </citation>
    <scope>NUCLEOTIDE SEQUENCE</scope>
    <source>
        <strain evidence="6">Duluth1</strain>
        <tissue evidence="6">Whole animal</tissue>
    </source>
</reference>
<name>A0A9D3YC85_DREPO</name>
<protein>
    <recommendedName>
        <fullName evidence="4">Copper transport protein</fullName>
    </recommendedName>
</protein>
<evidence type="ECO:0000256" key="1">
    <source>
        <dbReference type="ARBA" id="ARBA00022692"/>
    </source>
</evidence>
<sequence>MSTSTPMTHNHGHHDNHDNHMDHSNHDNHDMHSNHPEYNVIDEHGVSEHGSIHDHGAHDGHHMTFFNIEKVATMLFQHWQLNSPRNIFLACLCTLVLAIGYTGIKWLRQYLHVHWHHKGKLHSIRSKEHFLQTILYVTEFIVSYVLMLTVMTYNVWIFIVTILGITLGYFVLAWHKEFFPTSSGSCAEKCRESAVKSLKYERNPSSQELMPLEGGCIPGNETGACRGCSIEDYDKNDVQ</sequence>
<keyword evidence="4" id="KW-0813">Transport</keyword>
<evidence type="ECO:0000256" key="4">
    <source>
        <dbReference type="RuleBase" id="RU367022"/>
    </source>
</evidence>
<keyword evidence="7" id="KW-1185">Reference proteome</keyword>
<evidence type="ECO:0000256" key="2">
    <source>
        <dbReference type="ARBA" id="ARBA00022989"/>
    </source>
</evidence>
<comment type="caution">
    <text evidence="6">The sequence shown here is derived from an EMBL/GenBank/DDBJ whole genome shotgun (WGS) entry which is preliminary data.</text>
</comment>
<feature type="transmembrane region" description="Helical" evidence="4">
    <location>
        <begin position="87"/>
        <end position="108"/>
    </location>
</feature>
<evidence type="ECO:0000313" key="6">
    <source>
        <dbReference type="EMBL" id="KAH3695775.1"/>
    </source>
</evidence>
<dbReference type="PANTHER" id="PTHR12483:SF115">
    <property type="entry name" value="COPPER TRANSPORT PROTEIN"/>
    <property type="match status" value="1"/>
</dbReference>
<dbReference type="GO" id="GO:0016020">
    <property type="term" value="C:membrane"/>
    <property type="evidence" value="ECO:0007669"/>
    <property type="project" value="UniProtKB-SubCell"/>
</dbReference>
<keyword evidence="4" id="KW-0186">Copper</keyword>
<keyword evidence="4" id="KW-0187">Copper transport</keyword>
<keyword evidence="2 4" id="KW-1133">Transmembrane helix</keyword>
<keyword evidence="3 4" id="KW-0472">Membrane</keyword>
<organism evidence="6 7">
    <name type="scientific">Dreissena polymorpha</name>
    <name type="common">Zebra mussel</name>
    <name type="synonym">Mytilus polymorpha</name>
    <dbReference type="NCBI Taxonomy" id="45954"/>
    <lineage>
        <taxon>Eukaryota</taxon>
        <taxon>Metazoa</taxon>
        <taxon>Spiralia</taxon>
        <taxon>Lophotrochozoa</taxon>
        <taxon>Mollusca</taxon>
        <taxon>Bivalvia</taxon>
        <taxon>Autobranchia</taxon>
        <taxon>Heteroconchia</taxon>
        <taxon>Euheterodonta</taxon>
        <taxon>Imparidentia</taxon>
        <taxon>Neoheterodontei</taxon>
        <taxon>Myida</taxon>
        <taxon>Dreissenoidea</taxon>
        <taxon>Dreissenidae</taxon>
        <taxon>Dreissena</taxon>
    </lineage>
</organism>
<dbReference type="InterPro" id="IPR007274">
    <property type="entry name" value="Cop_transporter"/>
</dbReference>
<dbReference type="Proteomes" id="UP000828390">
    <property type="component" value="Unassembled WGS sequence"/>
</dbReference>
<keyword evidence="1 4" id="KW-0812">Transmembrane</keyword>
<accession>A0A9D3YC85</accession>
<evidence type="ECO:0000256" key="3">
    <source>
        <dbReference type="ARBA" id="ARBA00023136"/>
    </source>
</evidence>